<keyword evidence="3" id="KW-0808">Transferase</keyword>
<dbReference type="AlphaFoldDB" id="D8J6R8"/>
<dbReference type="CAZy" id="GT2">
    <property type="family name" value="Glycosyltransferase Family 2"/>
</dbReference>
<keyword evidence="1" id="KW-0472">Membrane</keyword>
<dbReference type="PANTHER" id="PTHR43685:SF2">
    <property type="entry name" value="GLYCOSYLTRANSFERASE 2-LIKE DOMAIN-CONTAINING PROTEIN"/>
    <property type="match status" value="1"/>
</dbReference>
<feature type="domain" description="Glycosyltransferase 2-like" evidence="2">
    <location>
        <begin position="4"/>
        <end position="141"/>
    </location>
</feature>
<dbReference type="Pfam" id="PF00535">
    <property type="entry name" value="Glycos_transf_2"/>
    <property type="match status" value="1"/>
</dbReference>
<dbReference type="Proteomes" id="UP000000390">
    <property type="component" value="Chromosome"/>
</dbReference>
<evidence type="ECO:0000256" key="1">
    <source>
        <dbReference type="SAM" id="Phobius"/>
    </source>
</evidence>
<evidence type="ECO:0000313" key="6">
    <source>
        <dbReference type="Proteomes" id="UP000011645"/>
    </source>
</evidence>
<reference evidence="4 6" key="2">
    <citation type="journal article" date="2014" name="PLoS Genet.">
        <title>Phylogenetically driven sequencing of extremely halophilic archaea reveals strategies for static and dynamic osmo-response.</title>
        <authorList>
            <person name="Becker E.A."/>
            <person name="Seitzer P.M."/>
            <person name="Tritt A."/>
            <person name="Larsen D."/>
            <person name="Krusor M."/>
            <person name="Yao A.I."/>
            <person name="Wu D."/>
            <person name="Madern D."/>
            <person name="Eisen J.A."/>
            <person name="Darling A.E."/>
            <person name="Facciotti M.T."/>
        </authorList>
    </citation>
    <scope>NUCLEOTIDE SEQUENCE [LARGE SCALE GENOMIC DNA]</scope>
    <source>
        <strain evidence="4">B3</strain>
        <strain evidence="6">DSM 18796 / CECT 7217 / JCM 14584 / KCTC 4019 / B3</strain>
    </source>
</reference>
<dbReference type="GO" id="GO:0016740">
    <property type="term" value="F:transferase activity"/>
    <property type="evidence" value="ECO:0007669"/>
    <property type="project" value="UniProtKB-KW"/>
</dbReference>
<proteinExistence type="predicted"/>
<accession>D8J6R8</accession>
<dbReference type="EMBL" id="AOHV01000042">
    <property type="protein sequence ID" value="ELY34011.1"/>
    <property type="molecule type" value="Genomic_DNA"/>
</dbReference>
<name>D8J6R8_HALJB</name>
<feature type="transmembrane region" description="Helical" evidence="1">
    <location>
        <begin position="256"/>
        <end position="273"/>
    </location>
</feature>
<dbReference type="InterPro" id="IPR050834">
    <property type="entry name" value="Glycosyltransf_2"/>
</dbReference>
<dbReference type="OrthoDB" id="46222at2157"/>
<dbReference type="EMBL" id="CP002062">
    <property type="protein sequence ID" value="ADJ13945.1"/>
    <property type="molecule type" value="Genomic_DNA"/>
</dbReference>
<organism evidence="3 5">
    <name type="scientific">Halalkalicoccus jeotgali (strain DSM 18796 / CECT 7217 / JCM 14584 / KCTC 4019 / B3)</name>
    <dbReference type="NCBI Taxonomy" id="795797"/>
    <lineage>
        <taxon>Archaea</taxon>
        <taxon>Methanobacteriati</taxon>
        <taxon>Methanobacteriota</taxon>
        <taxon>Stenosarchaea group</taxon>
        <taxon>Halobacteria</taxon>
        <taxon>Halobacteriales</taxon>
        <taxon>Halococcaceae</taxon>
        <taxon>Halalkalicoccus</taxon>
    </lineage>
</organism>
<protein>
    <submittedName>
        <fullName evidence="3">Rhamnosyl transferase</fullName>
    </submittedName>
</protein>
<dbReference type="STRING" id="795797.HacjB3_02760"/>
<dbReference type="InterPro" id="IPR001173">
    <property type="entry name" value="Glyco_trans_2-like"/>
</dbReference>
<dbReference type="Gene3D" id="3.90.550.10">
    <property type="entry name" value="Spore Coat Polysaccharide Biosynthesis Protein SpsA, Chain A"/>
    <property type="match status" value="1"/>
</dbReference>
<dbReference type="SUPFAM" id="SSF53448">
    <property type="entry name" value="Nucleotide-diphospho-sugar transferases"/>
    <property type="match status" value="1"/>
</dbReference>
<keyword evidence="6" id="KW-1185">Reference proteome</keyword>
<dbReference type="KEGG" id="hje:HacjB3_02760"/>
<evidence type="ECO:0000313" key="3">
    <source>
        <dbReference type="EMBL" id="ADJ13945.1"/>
    </source>
</evidence>
<dbReference type="HOGENOM" id="CLU_025996_19_6_2"/>
<evidence type="ECO:0000259" key="2">
    <source>
        <dbReference type="Pfam" id="PF00535"/>
    </source>
</evidence>
<gene>
    <name evidence="3" type="ordered locus">HacjB3_02760</name>
    <name evidence="4" type="ORF">C497_16557</name>
</gene>
<keyword evidence="1" id="KW-0812">Transmembrane</keyword>
<evidence type="ECO:0000313" key="4">
    <source>
        <dbReference type="EMBL" id="ELY34011.1"/>
    </source>
</evidence>
<dbReference type="PANTHER" id="PTHR43685">
    <property type="entry name" value="GLYCOSYLTRANSFERASE"/>
    <property type="match status" value="1"/>
</dbReference>
<reference evidence="3 5" key="1">
    <citation type="journal article" date="2010" name="J. Bacteriol.">
        <title>Complete genome sequence of Halalkalicoccus jeotgali B3(T), an extremely halophilic archaeon.</title>
        <authorList>
            <person name="Roh S.W."/>
            <person name="Nam Y.D."/>
            <person name="Nam S.H."/>
            <person name="Choi S.H."/>
            <person name="Park H.S."/>
            <person name="Bae J.W."/>
        </authorList>
    </citation>
    <scope>NUCLEOTIDE SEQUENCE [LARGE SCALE GENOMIC DNA]</scope>
    <source>
        <strain evidence="3">B3</strain>
        <strain evidence="5">DSM 18796 / CECT 7217 / JCM 14584 / KCTC 4019 / B3</strain>
    </source>
</reference>
<sequence length="286" mass="32550">MRFSIICPVYNDPAGIYDTIQSLIDIDYPKNDYEIIVVDNNSSDETLSVIKKLESDHPHLVTSLVESDIQSSYAARNTGINAASGEYLAFIDADMTAPPEWLNDLEQCFRQGSDYIGCDVNITIPNDKQTIWARYDRAQGLPVHYYMNYKNYSPTCSLAVRRSVIENVGLFDSTVKSGGDAEFGHRVNKRNYCSYYASDTHLQHPARTSASNHFSKAARLGRASAERRISSDNSAVKIIDFLPPNPIRLYRRLRDLNYSLSILLTFYMITYLLKIRKIVSRIRTVF</sequence>
<keyword evidence="1" id="KW-1133">Transmembrane helix</keyword>
<dbReference type="eggNOG" id="arCOG01385">
    <property type="taxonomic scope" value="Archaea"/>
</dbReference>
<dbReference type="InterPro" id="IPR029044">
    <property type="entry name" value="Nucleotide-diphossugar_trans"/>
</dbReference>
<evidence type="ECO:0000313" key="5">
    <source>
        <dbReference type="Proteomes" id="UP000000390"/>
    </source>
</evidence>
<dbReference type="Proteomes" id="UP000011645">
    <property type="component" value="Unassembled WGS sequence"/>
</dbReference>